<dbReference type="Proteomes" id="UP000321525">
    <property type="component" value="Unassembled WGS sequence"/>
</dbReference>
<dbReference type="GO" id="GO:0006144">
    <property type="term" value="P:purine nucleobase metabolic process"/>
    <property type="evidence" value="ECO:0007669"/>
    <property type="project" value="UniProtKB-KW"/>
</dbReference>
<evidence type="ECO:0000313" key="12">
    <source>
        <dbReference type="EMBL" id="TWX60346.1"/>
    </source>
</evidence>
<name>A0A5C6QNG0_9GAMM</name>
<reference evidence="13 15" key="1">
    <citation type="submission" date="2019-07" db="EMBL/GenBank/DDBJ databases">
        <title>Genomes of sea-ice associated Colwellia species.</title>
        <authorList>
            <person name="Bowman J.P."/>
        </authorList>
    </citation>
    <scope>NUCLEOTIDE SEQUENCE [LARGE SCALE GENOMIC DNA]</scope>
    <source>
        <strain evidence="12 14">ACAM 607</strain>
        <strain evidence="13 15">IC036</strain>
    </source>
</reference>
<proteinExistence type="inferred from homology"/>
<dbReference type="RefSeq" id="WP_146799262.1">
    <property type="nucleotide sequence ID" value="NZ_VOLP01000010.1"/>
</dbReference>
<keyword evidence="8 10" id="KW-0378">Hydrolase</keyword>
<evidence type="ECO:0000256" key="4">
    <source>
        <dbReference type="ARBA" id="ARBA00011881"/>
    </source>
</evidence>
<feature type="binding site" evidence="9">
    <location>
        <position position="52"/>
    </location>
    <ligand>
        <name>substrate</name>
    </ligand>
</feature>
<dbReference type="Pfam" id="PF00576">
    <property type="entry name" value="Transthyretin"/>
    <property type="match status" value="1"/>
</dbReference>
<dbReference type="EMBL" id="VOLR01000009">
    <property type="protein sequence ID" value="TWX60346.1"/>
    <property type="molecule type" value="Genomic_DNA"/>
</dbReference>
<evidence type="ECO:0000256" key="2">
    <source>
        <dbReference type="ARBA" id="ARBA00002704"/>
    </source>
</evidence>
<dbReference type="SMART" id="SM00095">
    <property type="entry name" value="TR_THY"/>
    <property type="match status" value="1"/>
</dbReference>
<evidence type="ECO:0000256" key="5">
    <source>
        <dbReference type="ARBA" id="ARBA00012609"/>
    </source>
</evidence>
<accession>A0A5C6QNG0</accession>
<keyword evidence="14" id="KW-1185">Reference proteome</keyword>
<protein>
    <recommendedName>
        <fullName evidence="6 10">5-hydroxyisourate hydrolase</fullName>
        <shortName evidence="10">HIU hydrolase</shortName>
        <shortName evidence="10">HIUHase</shortName>
        <ecNumber evidence="5 10">3.5.2.17</ecNumber>
    </recommendedName>
</protein>
<dbReference type="InterPro" id="IPR014306">
    <property type="entry name" value="Hydroxyisourate_hydrolase"/>
</dbReference>
<dbReference type="OrthoDB" id="9792386at2"/>
<feature type="binding site" evidence="9">
    <location>
        <position position="117"/>
    </location>
    <ligand>
        <name>substrate</name>
    </ligand>
</feature>
<comment type="caution">
    <text evidence="13">The sequence shown here is derived from an EMBL/GenBank/DDBJ whole genome shotgun (WGS) entry which is preliminary data.</text>
</comment>
<feature type="domain" description="Transthyretin/hydroxyisourate hydrolase" evidence="11">
    <location>
        <begin position="1"/>
        <end position="119"/>
    </location>
</feature>
<dbReference type="InterPro" id="IPR023418">
    <property type="entry name" value="Thyroxine_BS"/>
</dbReference>
<dbReference type="InterPro" id="IPR023416">
    <property type="entry name" value="Transthyretin/HIU_hydrolase_d"/>
</dbReference>
<gene>
    <name evidence="13" type="primary">uraH</name>
    <name evidence="12" type="ORF">ESZ26_08230</name>
    <name evidence="13" type="ORF">ESZ27_04920</name>
</gene>
<evidence type="ECO:0000256" key="1">
    <source>
        <dbReference type="ARBA" id="ARBA00001043"/>
    </source>
</evidence>
<dbReference type="PROSITE" id="PS00768">
    <property type="entry name" value="TRANSTHYRETIN_1"/>
    <property type="match status" value="1"/>
</dbReference>
<comment type="subunit">
    <text evidence="4 10">Homotetramer.</text>
</comment>
<evidence type="ECO:0000256" key="10">
    <source>
        <dbReference type="RuleBase" id="RU361270"/>
    </source>
</evidence>
<dbReference type="NCBIfam" id="TIGR02962">
    <property type="entry name" value="hdxy_isourate"/>
    <property type="match status" value="1"/>
</dbReference>
<dbReference type="InterPro" id="IPR000895">
    <property type="entry name" value="Transthyretin/HIU_hydrolase"/>
</dbReference>
<dbReference type="PANTHER" id="PTHR10395:SF7">
    <property type="entry name" value="5-HYDROXYISOURATE HYDROLASE"/>
    <property type="match status" value="1"/>
</dbReference>
<evidence type="ECO:0000313" key="13">
    <source>
        <dbReference type="EMBL" id="TWX70102.1"/>
    </source>
</evidence>
<comment type="function">
    <text evidence="2">Catalyzes the hydrolysis of 5-hydroxyisourate (HIU) to 2-oxo-4-hydroxy-4-carboxy-5-ureidoimidazoline (OHCU).</text>
</comment>
<comment type="similarity">
    <text evidence="3 10">Belongs to the transthyretin family. 5-hydroxyisourate hydrolase subfamily.</text>
</comment>
<evidence type="ECO:0000259" key="11">
    <source>
        <dbReference type="SMART" id="SM00095"/>
    </source>
</evidence>
<evidence type="ECO:0000313" key="14">
    <source>
        <dbReference type="Proteomes" id="UP000321525"/>
    </source>
</evidence>
<evidence type="ECO:0000313" key="15">
    <source>
        <dbReference type="Proteomes" id="UP000321917"/>
    </source>
</evidence>
<dbReference type="GO" id="GO:0033971">
    <property type="term" value="F:hydroxyisourate hydrolase activity"/>
    <property type="evidence" value="ECO:0007669"/>
    <property type="project" value="UniProtKB-EC"/>
</dbReference>
<dbReference type="EC" id="3.5.2.17" evidence="5 10"/>
<organism evidence="13 15">
    <name type="scientific">Colwellia hornerae</name>
    <dbReference type="NCBI Taxonomy" id="89402"/>
    <lineage>
        <taxon>Bacteria</taxon>
        <taxon>Pseudomonadati</taxon>
        <taxon>Pseudomonadota</taxon>
        <taxon>Gammaproteobacteria</taxon>
        <taxon>Alteromonadales</taxon>
        <taxon>Colwelliaceae</taxon>
        <taxon>Colwellia</taxon>
    </lineage>
</organism>
<dbReference type="PANTHER" id="PTHR10395">
    <property type="entry name" value="URICASE AND TRANSTHYRETIN-RELATED"/>
    <property type="match status" value="1"/>
</dbReference>
<dbReference type="CDD" id="cd05822">
    <property type="entry name" value="TLP_HIUase"/>
    <property type="match status" value="1"/>
</dbReference>
<evidence type="ECO:0000256" key="8">
    <source>
        <dbReference type="ARBA" id="ARBA00022801"/>
    </source>
</evidence>
<evidence type="ECO:0000256" key="7">
    <source>
        <dbReference type="ARBA" id="ARBA00022631"/>
    </source>
</evidence>
<comment type="catalytic activity">
    <reaction evidence="1 10">
        <text>5-hydroxyisourate + H2O = 5-hydroxy-2-oxo-4-ureido-2,5-dihydro-1H-imidazole-5-carboxylate + H(+)</text>
        <dbReference type="Rhea" id="RHEA:23736"/>
        <dbReference type="ChEBI" id="CHEBI:15377"/>
        <dbReference type="ChEBI" id="CHEBI:15378"/>
        <dbReference type="ChEBI" id="CHEBI:18072"/>
        <dbReference type="ChEBI" id="CHEBI:58639"/>
        <dbReference type="EC" id="3.5.2.17"/>
    </reaction>
</comment>
<dbReference type="InterPro" id="IPR036817">
    <property type="entry name" value="Transthyretin/HIU_hydrolase_sf"/>
</dbReference>
<dbReference type="Proteomes" id="UP000321917">
    <property type="component" value="Unassembled WGS sequence"/>
</dbReference>
<evidence type="ECO:0000256" key="6">
    <source>
        <dbReference type="ARBA" id="ARBA00017539"/>
    </source>
</evidence>
<evidence type="ECO:0000256" key="9">
    <source>
        <dbReference type="PIRSR" id="PIRSR600895-51"/>
    </source>
</evidence>
<sequence length="120" mass="13158">MSQITSHVLDISRGKPAAGITISLFELIGSSDSKSQAQWSLLAEGQTNSDGRVPALLEKDRVLPAGSYRVHFAISDYFNALNERAFYPYVDIVFDISGAGEHYHIPLLLTAFGYSTYRGS</sequence>
<dbReference type="EMBL" id="VOLQ01000006">
    <property type="protein sequence ID" value="TWX70102.1"/>
    <property type="molecule type" value="Genomic_DNA"/>
</dbReference>
<dbReference type="AlphaFoldDB" id="A0A5C6QNG0"/>
<feature type="binding site" evidence="9">
    <location>
        <position position="7"/>
    </location>
    <ligand>
        <name>substrate</name>
    </ligand>
</feature>
<evidence type="ECO:0000256" key="3">
    <source>
        <dbReference type="ARBA" id="ARBA00009850"/>
    </source>
</evidence>
<keyword evidence="7 10" id="KW-0659">Purine metabolism</keyword>
<dbReference type="Gene3D" id="2.60.40.180">
    <property type="entry name" value="Transthyretin/hydroxyisourate hydrolase domain"/>
    <property type="match status" value="1"/>
</dbReference>
<dbReference type="PRINTS" id="PR00189">
    <property type="entry name" value="TRNSTHYRETIN"/>
</dbReference>
<dbReference type="SUPFAM" id="SSF49472">
    <property type="entry name" value="Transthyretin (synonym: prealbumin)"/>
    <property type="match status" value="1"/>
</dbReference>